<sequence>MSQINPTAAEALGDKVPFTHNGVDYLLDPASEWDVEALEVFESGKVMTFLRLILGEEQYAKYKATKPKAGAVNGFLEGIQKALGIKGN</sequence>
<accession>A0A024GXI5</accession>
<dbReference type="OrthoDB" id="5148208at2"/>
<protein>
    <recommendedName>
        <fullName evidence="3">Tail assembly chaperone</fullName>
    </recommendedName>
</protein>
<dbReference type="STRING" id="861266.ARTSIC4J27_592"/>
<gene>
    <name evidence="1" type="ORF">ARTSIC4J27_592</name>
</gene>
<evidence type="ECO:0000313" key="1">
    <source>
        <dbReference type="EMBL" id="CCQ44665.1"/>
    </source>
</evidence>
<organism evidence="1 2">
    <name type="scientific">Pseudarthrobacter siccitolerans</name>
    <dbReference type="NCBI Taxonomy" id="861266"/>
    <lineage>
        <taxon>Bacteria</taxon>
        <taxon>Bacillati</taxon>
        <taxon>Actinomycetota</taxon>
        <taxon>Actinomycetes</taxon>
        <taxon>Micrococcales</taxon>
        <taxon>Micrococcaceae</taxon>
        <taxon>Pseudarthrobacter</taxon>
    </lineage>
</organism>
<keyword evidence="2" id="KW-1185">Reference proteome</keyword>
<dbReference type="AlphaFoldDB" id="A0A024GXI5"/>
<dbReference type="EMBL" id="CAQI01000028">
    <property type="protein sequence ID" value="CCQ44665.1"/>
    <property type="molecule type" value="Genomic_DNA"/>
</dbReference>
<dbReference type="RefSeq" id="WP_050053712.1">
    <property type="nucleotide sequence ID" value="NZ_CAQI01000028.1"/>
</dbReference>
<comment type="caution">
    <text evidence="1">The sequence shown here is derived from an EMBL/GenBank/DDBJ whole genome shotgun (WGS) entry which is preliminary data.</text>
</comment>
<dbReference type="Proteomes" id="UP000035722">
    <property type="component" value="Unassembled WGS sequence"/>
</dbReference>
<evidence type="ECO:0000313" key="2">
    <source>
        <dbReference type="Proteomes" id="UP000035722"/>
    </source>
</evidence>
<proteinExistence type="predicted"/>
<name>A0A024GXI5_9MICC</name>
<reference evidence="2" key="1">
    <citation type="journal article" date="2014" name="Genome Announc.">
        <title>Genome Sequence of Arthrobacter siccitolerans 4J27, a Xeroprotectant-Producing Desiccation-Tolerant Microorganism.</title>
        <authorList>
            <person name="Manzanera M."/>
            <person name="Santa-Cruz-Calvo L."/>
            <person name="Vilchez J.I."/>
            <person name="Garcia-Fontana C."/>
            <person name="Silva-Castro G.A."/>
            <person name="Calvo C."/>
            <person name="Gonzalez-Lopez J."/>
        </authorList>
    </citation>
    <scope>NUCLEOTIDE SEQUENCE [LARGE SCALE GENOMIC DNA]</scope>
    <source>
        <strain evidence="2">4J27</strain>
    </source>
</reference>
<evidence type="ECO:0008006" key="3">
    <source>
        <dbReference type="Google" id="ProtNLM"/>
    </source>
</evidence>